<evidence type="ECO:0000313" key="13">
    <source>
        <dbReference type="Proteomes" id="UP000265120"/>
    </source>
</evidence>
<proteinExistence type="inferred from homology"/>
<feature type="active site" evidence="10">
    <location>
        <position position="85"/>
    </location>
</feature>
<name>A0A3P8UJG6_CYNSE</name>
<dbReference type="GO" id="GO:0050830">
    <property type="term" value="P:defense response to Gram-positive bacterium"/>
    <property type="evidence" value="ECO:0007669"/>
    <property type="project" value="TreeGrafter"/>
</dbReference>
<dbReference type="InParanoid" id="A0A3P8UJG6"/>
<evidence type="ECO:0000256" key="9">
    <source>
        <dbReference type="PIRNR" id="PIRNR001065"/>
    </source>
</evidence>
<dbReference type="Gene3D" id="1.10.530.10">
    <property type="match status" value="1"/>
</dbReference>
<evidence type="ECO:0000256" key="7">
    <source>
        <dbReference type="ARBA" id="ARBA00022801"/>
    </source>
</evidence>
<feature type="domain" description="Transglycosylase SLT" evidence="11">
    <location>
        <begin position="64"/>
        <end position="178"/>
    </location>
</feature>
<evidence type="ECO:0000313" key="12">
    <source>
        <dbReference type="Ensembl" id="ENSCSEP00000003348.1"/>
    </source>
</evidence>
<keyword evidence="5" id="KW-0929">Antimicrobial</keyword>
<dbReference type="PANTHER" id="PTHR31698">
    <property type="entry name" value="LYSOZYME G FAMILY MEMBER"/>
    <property type="match status" value="1"/>
</dbReference>
<dbReference type="EC" id="3.2.1.17" evidence="3 9"/>
<keyword evidence="13" id="KW-1185">Reference proteome</keyword>
<dbReference type="Ensembl" id="ENSCSET00000003392.1">
    <property type="protein sequence ID" value="ENSCSEP00000003348.1"/>
    <property type="gene ID" value="ENSCSEG00000002192.1"/>
</dbReference>
<dbReference type="FunFam" id="1.10.530.10:FF:000026">
    <property type="entry name" value="Lysozyme g"/>
    <property type="match status" value="1"/>
</dbReference>
<comment type="similarity">
    <text evidence="2 9">Belongs to the glycosyl hydrolase 23 family.</text>
</comment>
<dbReference type="GO" id="GO:0009253">
    <property type="term" value="P:peptidoglycan catabolic process"/>
    <property type="evidence" value="ECO:0007669"/>
    <property type="project" value="InterPro"/>
</dbReference>
<dbReference type="InterPro" id="IPR008258">
    <property type="entry name" value="Transglycosylase_SLT_dom_1"/>
</dbReference>
<evidence type="ECO:0000256" key="2">
    <source>
        <dbReference type="ARBA" id="ARBA00008902"/>
    </source>
</evidence>
<evidence type="ECO:0000256" key="4">
    <source>
        <dbReference type="ARBA" id="ARBA00016485"/>
    </source>
</evidence>
<evidence type="ECO:0000256" key="6">
    <source>
        <dbReference type="ARBA" id="ARBA00022638"/>
    </source>
</evidence>
<protein>
    <recommendedName>
        <fullName evidence="4 9">Lysozyme g</fullName>
        <ecNumber evidence="3 9">3.2.1.17</ecNumber>
    </recommendedName>
</protein>
<evidence type="ECO:0000259" key="11">
    <source>
        <dbReference type="Pfam" id="PF01464"/>
    </source>
</evidence>
<keyword evidence="8 9" id="KW-0326">Glycosidase</keyword>
<keyword evidence="7 9" id="KW-0378">Hydrolase</keyword>
<evidence type="ECO:0000256" key="8">
    <source>
        <dbReference type="ARBA" id="ARBA00023295"/>
    </source>
</evidence>
<dbReference type="SUPFAM" id="SSF53955">
    <property type="entry name" value="Lysozyme-like"/>
    <property type="match status" value="1"/>
</dbReference>
<dbReference type="Proteomes" id="UP000265120">
    <property type="component" value="Chromosome 5"/>
</dbReference>
<dbReference type="InterPro" id="IPR002152">
    <property type="entry name" value="Glyco_hydro_23"/>
</dbReference>
<dbReference type="AlphaFoldDB" id="A0A3P8UJG6"/>
<dbReference type="FunCoup" id="A0A3P8UJG6">
    <property type="interactions" value="779"/>
</dbReference>
<evidence type="ECO:0000256" key="5">
    <source>
        <dbReference type="ARBA" id="ARBA00022529"/>
    </source>
</evidence>
<reference evidence="12" key="2">
    <citation type="submission" date="2025-08" db="UniProtKB">
        <authorList>
            <consortium name="Ensembl"/>
        </authorList>
    </citation>
    <scope>IDENTIFICATION</scope>
</reference>
<sequence length="199" mass="21646">MLMCVGKCVNLHYVFSGYGSVLDVETSGASAVTARQDRLSAGVEASHTMAKTDLQRMERYKAIIKEVGRKYGVEPALIAAIISRESRAGNCLSGGYGDGGNAFGLMQVDINPRGGGHTARGEWNSKEHIEQGTEILVHFIKTISAKFPWSQEQKLKGGIAAYNAGDQRVTSTNVDEYTTGGDYSNDVIARAQWYKRNGY</sequence>
<dbReference type="GeneTree" id="ENSGT00390000017614"/>
<dbReference type="CDD" id="cd01021">
    <property type="entry name" value="GEWL"/>
    <property type="match status" value="1"/>
</dbReference>
<reference evidence="12" key="3">
    <citation type="submission" date="2025-09" db="UniProtKB">
        <authorList>
            <consortium name="Ensembl"/>
        </authorList>
    </citation>
    <scope>IDENTIFICATION</scope>
</reference>
<dbReference type="InterPro" id="IPR023346">
    <property type="entry name" value="Lysozyme-like_dom_sf"/>
</dbReference>
<dbReference type="PIRSF" id="PIRSF001065">
    <property type="entry name" value="Lysozyme_g"/>
    <property type="match status" value="1"/>
</dbReference>
<evidence type="ECO:0000256" key="10">
    <source>
        <dbReference type="PIRSR" id="PIRSR001065-1"/>
    </source>
</evidence>
<dbReference type="GO" id="GO:0005576">
    <property type="term" value="C:extracellular region"/>
    <property type="evidence" value="ECO:0007669"/>
    <property type="project" value="TreeGrafter"/>
</dbReference>
<keyword evidence="6" id="KW-0081">Bacteriolytic enzyme</keyword>
<feature type="active site" evidence="10">
    <location>
        <position position="98"/>
    </location>
</feature>
<comment type="catalytic activity">
    <reaction evidence="1 9">
        <text>Hydrolysis of (1-&gt;4)-beta-linkages between N-acetylmuramic acid and N-acetyl-D-glucosamine residues in a peptidoglycan and between N-acetyl-D-glucosamine residues in chitodextrins.</text>
        <dbReference type="EC" id="3.2.1.17"/>
    </reaction>
</comment>
<evidence type="ECO:0000256" key="1">
    <source>
        <dbReference type="ARBA" id="ARBA00000632"/>
    </source>
</evidence>
<dbReference type="GO" id="GO:0003796">
    <property type="term" value="F:lysozyme activity"/>
    <property type="evidence" value="ECO:0007669"/>
    <property type="project" value="UniProtKB-UniRule"/>
</dbReference>
<reference evidence="12 13" key="1">
    <citation type="journal article" date="2014" name="Nat. Genet.">
        <title>Whole-genome sequence of a flatfish provides insights into ZW sex chromosome evolution and adaptation to a benthic lifestyle.</title>
        <authorList>
            <person name="Chen S."/>
            <person name="Zhang G."/>
            <person name="Shao C."/>
            <person name="Huang Q."/>
            <person name="Liu G."/>
            <person name="Zhang P."/>
            <person name="Song W."/>
            <person name="An N."/>
            <person name="Chalopin D."/>
            <person name="Volff J.N."/>
            <person name="Hong Y."/>
            <person name="Li Q."/>
            <person name="Sha Z."/>
            <person name="Zhou H."/>
            <person name="Xie M."/>
            <person name="Yu Q."/>
            <person name="Liu Y."/>
            <person name="Xiang H."/>
            <person name="Wang N."/>
            <person name="Wu K."/>
            <person name="Yang C."/>
            <person name="Zhou Q."/>
            <person name="Liao X."/>
            <person name="Yang L."/>
            <person name="Hu Q."/>
            <person name="Zhang J."/>
            <person name="Meng L."/>
            <person name="Jin L."/>
            <person name="Tian Y."/>
            <person name="Lian J."/>
            <person name="Yang J."/>
            <person name="Miao G."/>
            <person name="Liu S."/>
            <person name="Liang Z."/>
            <person name="Yan F."/>
            <person name="Li Y."/>
            <person name="Sun B."/>
            <person name="Zhang H."/>
            <person name="Zhang J."/>
            <person name="Zhu Y."/>
            <person name="Du M."/>
            <person name="Zhao Y."/>
            <person name="Schartl M."/>
            <person name="Tang Q."/>
            <person name="Wang J."/>
        </authorList>
    </citation>
    <scope>NUCLEOTIDE SEQUENCE</scope>
</reference>
<organism evidence="12 13">
    <name type="scientific">Cynoglossus semilaevis</name>
    <name type="common">Tongue sole</name>
    <dbReference type="NCBI Taxonomy" id="244447"/>
    <lineage>
        <taxon>Eukaryota</taxon>
        <taxon>Metazoa</taxon>
        <taxon>Chordata</taxon>
        <taxon>Craniata</taxon>
        <taxon>Vertebrata</taxon>
        <taxon>Euteleostomi</taxon>
        <taxon>Actinopterygii</taxon>
        <taxon>Neopterygii</taxon>
        <taxon>Teleostei</taxon>
        <taxon>Neoteleostei</taxon>
        <taxon>Acanthomorphata</taxon>
        <taxon>Carangaria</taxon>
        <taxon>Pleuronectiformes</taxon>
        <taxon>Pleuronectoidei</taxon>
        <taxon>Cynoglossidae</taxon>
        <taxon>Cynoglossinae</taxon>
        <taxon>Cynoglossus</taxon>
    </lineage>
</organism>
<accession>A0A3P8UJG6</accession>
<dbReference type="PANTHER" id="PTHR31698:SF8">
    <property type="entry name" value="LYSOZYME G-RELATED"/>
    <property type="match status" value="1"/>
</dbReference>
<dbReference type="PRINTS" id="PR00749">
    <property type="entry name" value="LYSOZYMEG"/>
</dbReference>
<dbReference type="Pfam" id="PF01464">
    <property type="entry name" value="SLT"/>
    <property type="match status" value="1"/>
</dbReference>
<evidence type="ECO:0000256" key="3">
    <source>
        <dbReference type="ARBA" id="ARBA00012732"/>
    </source>
</evidence>
<dbReference type="GO" id="GO:0031640">
    <property type="term" value="P:killing of cells of another organism"/>
    <property type="evidence" value="ECO:0007669"/>
    <property type="project" value="UniProtKB-KW"/>
</dbReference>